<comment type="caution">
    <text evidence="3">The sequence shown here is derived from an EMBL/GenBank/DDBJ whole genome shotgun (WGS) entry which is preliminary data.</text>
</comment>
<evidence type="ECO:0000313" key="4">
    <source>
        <dbReference type="Proteomes" id="UP000283509"/>
    </source>
</evidence>
<accession>A0A3R7QDD8</accession>
<dbReference type="AlphaFoldDB" id="A0A3R7QDD8"/>
<feature type="non-terminal residue" evidence="3">
    <location>
        <position position="1"/>
    </location>
</feature>
<feature type="compositionally biased region" description="Polar residues" evidence="2">
    <location>
        <begin position="860"/>
        <end position="870"/>
    </location>
</feature>
<feature type="compositionally biased region" description="Basic and acidic residues" evidence="2">
    <location>
        <begin position="23"/>
        <end position="39"/>
    </location>
</feature>
<protein>
    <submittedName>
        <fullName evidence="3">Uncharacterized protein</fullName>
    </submittedName>
</protein>
<gene>
    <name evidence="3" type="ORF">C7M84_018086</name>
</gene>
<feature type="region of interest" description="Disordered" evidence="2">
    <location>
        <begin position="857"/>
        <end position="881"/>
    </location>
</feature>
<feature type="coiled-coil region" evidence="1">
    <location>
        <begin position="198"/>
        <end position="302"/>
    </location>
</feature>
<dbReference type="Proteomes" id="UP000283509">
    <property type="component" value="Unassembled WGS sequence"/>
</dbReference>
<evidence type="ECO:0000313" key="3">
    <source>
        <dbReference type="EMBL" id="ROT63997.1"/>
    </source>
</evidence>
<keyword evidence="1" id="KW-0175">Coiled coil</keyword>
<evidence type="ECO:0000256" key="1">
    <source>
        <dbReference type="SAM" id="Coils"/>
    </source>
</evidence>
<evidence type="ECO:0000256" key="2">
    <source>
        <dbReference type="SAM" id="MobiDB-lite"/>
    </source>
</evidence>
<keyword evidence="4" id="KW-1185">Reference proteome</keyword>
<organism evidence="3 4">
    <name type="scientific">Penaeus vannamei</name>
    <name type="common">Whiteleg shrimp</name>
    <name type="synonym">Litopenaeus vannamei</name>
    <dbReference type="NCBI Taxonomy" id="6689"/>
    <lineage>
        <taxon>Eukaryota</taxon>
        <taxon>Metazoa</taxon>
        <taxon>Ecdysozoa</taxon>
        <taxon>Arthropoda</taxon>
        <taxon>Crustacea</taxon>
        <taxon>Multicrustacea</taxon>
        <taxon>Malacostraca</taxon>
        <taxon>Eumalacostraca</taxon>
        <taxon>Eucarida</taxon>
        <taxon>Decapoda</taxon>
        <taxon>Dendrobranchiata</taxon>
        <taxon>Penaeoidea</taxon>
        <taxon>Penaeidae</taxon>
        <taxon>Penaeus</taxon>
    </lineage>
</organism>
<feature type="coiled-coil region" evidence="1">
    <location>
        <begin position="912"/>
        <end position="1019"/>
    </location>
</feature>
<name>A0A3R7QDD8_PENVA</name>
<feature type="coiled-coil region" evidence="1">
    <location>
        <begin position="330"/>
        <end position="830"/>
    </location>
</feature>
<dbReference type="EMBL" id="QCYY01003346">
    <property type="protein sequence ID" value="ROT63997.1"/>
    <property type="molecule type" value="Genomic_DNA"/>
</dbReference>
<feature type="region of interest" description="Disordered" evidence="2">
    <location>
        <begin position="1"/>
        <end position="47"/>
    </location>
</feature>
<feature type="compositionally biased region" description="Basic and acidic residues" evidence="2">
    <location>
        <begin position="7"/>
        <end position="16"/>
    </location>
</feature>
<sequence length="1264" mass="147394">TTQQTKNKLDGEDRKESPKRRKLSNEELLNREEKMDGKGRGGGTSQTLGDQAFIIQLQEEVQTKDLAIEALQFENQKLKQQQQASPQNVSPVEKKVLDQYKLKIMEYQSALNQRDQVIGTLQTRLAELVQQRDEALTDAAQQTENFGREVETLKLQLQEATDALSKKWATGVNPREHLVLKNKLIAVQQTIDQDRQFLEEISRQLTEKEERCSLVEHKYKQCLQKCKQLQVENEDLKNKNKIGEANLALIEEEKKKAEEKFTEARERIASLSKEQKQTVSEIQNLMGKLQDVTVELQASKEEQQTQLAAADERLGGEITLIKQKISEQHSEEITRLKEAHEKELTKVNEQISSLEKLQQEDHAKLLENLEAERNKVQILESTLRDMMKKNEDKLKELEQEQEKRQEVEEQLKIELEKGRDLLAKSEMLDKELENKNKVLAENERFKNELKMQLQNTEKQCDTVVKNLEEYRGRSENLKQKYEELVLEKKNWIQERASLNAELQYVERLNAEVSKLENEVRMKVEMEKELLVCQNIKVDLQKKCSELESYEKINADLQNDIEKKNIELSRLKQECDQMSAISKELAQRKAEKEDLNTQMQDIQQKYDSAKEKLSELEGDHKNLQLKYKELQGEKENWLKEKESLNKEIEYIEKLNVEVNKLQEEVKVKVELEKEVTTLRDTLKDLQNRVTDLQHCEERNLELQADLEKKERELGEIKDKYSSLQEEYKLLEQVDWLSDEELLEEMSVNISMKKKVKQLVNKLKETDQNLHSMEIAMKDASLEKEALVSEVEQLRKTCDSMERHKNETEAELEKMMDQYKMMEAELVDTRLALDREVQLATHQRITSDVGASVSASLEDRAAQTTSVTSGTYPVSGDNHSEQGDTDTAIISHEEQQFGLEGKKESTGASWKEKYFSLEKSKKECENEIEKLKVKSHDQYFAIQSLENIKSNLSRRIEEMEMEKKAWRENQRQFQELQAEKMQYQVLINEMKFVIAGAEDKLKQAEENMNQLQMNVQNLVKLHGSENPEFSQKIMNCLGLMTAESSTKSLKACVKFEYEVKIEELHIIQEDYRKGLSNLQDVLHRADILHKEKLDSLLENAVLKSEIQKLKTSPEMKEKEEEHKLRVLPECGSTETADLILKHENERLKIALNQQQVRSRLEKLKYQSPRLQAQEGQGSARKERELFKTYVGNRFKQILQDWEDKAKCEPSLANFISTESYRVHNILQNLDEVGDDSPTSHVYMETAIQFIRDAVVKEMEEVTLQSI</sequence>
<reference evidence="3 4" key="2">
    <citation type="submission" date="2019-01" db="EMBL/GenBank/DDBJ databases">
        <title>The decoding of complex shrimp genome reveals the adaptation for benthos swimmer, frequently molting mechanism and breeding impact on genome.</title>
        <authorList>
            <person name="Sun Y."/>
            <person name="Gao Y."/>
            <person name="Yu Y."/>
        </authorList>
    </citation>
    <scope>NUCLEOTIDE SEQUENCE [LARGE SCALE GENOMIC DNA]</scope>
    <source>
        <tissue evidence="3">Muscle</tissue>
    </source>
</reference>
<dbReference type="OrthoDB" id="6369448at2759"/>
<proteinExistence type="predicted"/>
<reference evidence="3 4" key="1">
    <citation type="submission" date="2018-04" db="EMBL/GenBank/DDBJ databases">
        <authorList>
            <person name="Zhang X."/>
            <person name="Yuan J."/>
            <person name="Li F."/>
            <person name="Xiang J."/>
        </authorList>
    </citation>
    <scope>NUCLEOTIDE SEQUENCE [LARGE SCALE GENOMIC DNA]</scope>
    <source>
        <tissue evidence="3">Muscle</tissue>
    </source>
</reference>